<accession>A0ABP0XGP7</accession>
<dbReference type="EMBL" id="OZ020104">
    <property type="protein sequence ID" value="CAK9278270.1"/>
    <property type="molecule type" value="Genomic_DNA"/>
</dbReference>
<organism evidence="2 3">
    <name type="scientific">Sphagnum jensenii</name>
    <dbReference type="NCBI Taxonomy" id="128206"/>
    <lineage>
        <taxon>Eukaryota</taxon>
        <taxon>Viridiplantae</taxon>
        <taxon>Streptophyta</taxon>
        <taxon>Embryophyta</taxon>
        <taxon>Bryophyta</taxon>
        <taxon>Sphagnophytina</taxon>
        <taxon>Sphagnopsida</taxon>
        <taxon>Sphagnales</taxon>
        <taxon>Sphagnaceae</taxon>
        <taxon>Sphagnum</taxon>
    </lineage>
</organism>
<sequence length="165" mass="18311">MSQQGQVVCQMIAQHHSCRQAELPNSKVGKNGFPTLLQNGKSQNGLLNSFHHDRQGMQLEDALPFTLLQSDGMPRNDQELHSTVSEVIDRVDSQEMKSNTELRSFDDSSFFTFPSQDGLSITSSQASNRVKGVSAVNIQKDSSGIHNFQSWSSSPEVSRHHSKSH</sequence>
<name>A0ABP0XGP7_9BRYO</name>
<protein>
    <submittedName>
        <fullName evidence="2">Uncharacterized protein</fullName>
    </submittedName>
</protein>
<feature type="compositionally biased region" description="Polar residues" evidence="1">
    <location>
        <begin position="145"/>
        <end position="156"/>
    </location>
</feature>
<evidence type="ECO:0000256" key="1">
    <source>
        <dbReference type="SAM" id="MobiDB-lite"/>
    </source>
</evidence>
<evidence type="ECO:0000313" key="3">
    <source>
        <dbReference type="Proteomes" id="UP001497444"/>
    </source>
</evidence>
<gene>
    <name evidence="2" type="ORF">CSSPJE1EN1_LOCUS23748</name>
</gene>
<dbReference type="Proteomes" id="UP001497444">
    <property type="component" value="Chromosome 9"/>
</dbReference>
<proteinExistence type="predicted"/>
<evidence type="ECO:0000313" key="2">
    <source>
        <dbReference type="EMBL" id="CAK9278270.1"/>
    </source>
</evidence>
<feature type="region of interest" description="Disordered" evidence="1">
    <location>
        <begin position="145"/>
        <end position="165"/>
    </location>
</feature>
<keyword evidence="3" id="KW-1185">Reference proteome</keyword>
<reference evidence="2" key="1">
    <citation type="submission" date="2024-02" db="EMBL/GenBank/DDBJ databases">
        <authorList>
            <consortium name="ELIXIR-Norway"/>
            <consortium name="Elixir Norway"/>
        </authorList>
    </citation>
    <scope>NUCLEOTIDE SEQUENCE</scope>
</reference>